<dbReference type="InterPro" id="IPR027417">
    <property type="entry name" value="P-loop_NTPase"/>
</dbReference>
<reference evidence="3 4" key="1">
    <citation type="submission" date="2020-07" db="EMBL/GenBank/DDBJ databases">
        <title>Pseudogemmobacter sp. nov., isolated from poultry manure in Taiwan.</title>
        <authorList>
            <person name="Lin S.-Y."/>
            <person name="Tang Y.-S."/>
            <person name="Young C.-C."/>
        </authorList>
    </citation>
    <scope>NUCLEOTIDE SEQUENCE [LARGE SCALE GENOMIC DNA]</scope>
    <source>
        <strain evidence="3 4">CC-YST710</strain>
    </source>
</reference>
<gene>
    <name evidence="3" type="ORF">H0485_03945</name>
</gene>
<feature type="domain" description="Terminase large subunit-like ATPase" evidence="1">
    <location>
        <begin position="49"/>
        <end position="226"/>
    </location>
</feature>
<dbReference type="InterPro" id="IPR046461">
    <property type="entry name" value="TerL_ATPase"/>
</dbReference>
<dbReference type="PANTHER" id="PTHR41287">
    <property type="match status" value="1"/>
</dbReference>
<feature type="domain" description="Terminase large subunit-like endonuclease" evidence="2">
    <location>
        <begin position="244"/>
        <end position="517"/>
    </location>
</feature>
<dbReference type="Gene3D" id="3.40.50.300">
    <property type="entry name" value="P-loop containing nucleotide triphosphate hydrolases"/>
    <property type="match status" value="1"/>
</dbReference>
<dbReference type="PANTHER" id="PTHR41287:SF1">
    <property type="entry name" value="PROTEIN YMFN"/>
    <property type="match status" value="1"/>
</dbReference>
<protein>
    <submittedName>
        <fullName evidence="3">Terminase large subunit</fullName>
    </submittedName>
</protein>
<dbReference type="Proteomes" id="UP001198571">
    <property type="component" value="Unassembled WGS sequence"/>
</dbReference>
<dbReference type="EMBL" id="JACDXX010000003">
    <property type="protein sequence ID" value="MCB5409160.1"/>
    <property type="molecule type" value="Genomic_DNA"/>
</dbReference>
<proteinExistence type="predicted"/>
<dbReference type="Pfam" id="PF20441">
    <property type="entry name" value="TerL_nuclease"/>
    <property type="match status" value="1"/>
</dbReference>
<comment type="caution">
    <text evidence="3">The sequence shown here is derived from an EMBL/GenBank/DDBJ whole genome shotgun (WGS) entry which is preliminary data.</text>
</comment>
<evidence type="ECO:0000313" key="4">
    <source>
        <dbReference type="Proteomes" id="UP001198571"/>
    </source>
</evidence>
<accession>A0ABS8CJV7</accession>
<sequence length="537" mass="59091">MAASALPAWIYDGSPIADPLGHGERAVRFLRALRHPSSTAPRRGFQLHDWQERIVRRIYGPRHADGSRIVKTVMLLLPRGNRKTSLAAALALLHLFGPESRAAGQVLFAACDREQASIGFREAANIIREDRRLLDAVKIRDAFNSKKQITFKQNGSTLTALASDGGAAHGLTPSFTLIDEIHAWKGRDLWEAIKSGLAKTDDTLMVIATTAGRGAEGLAADQFAYAVQVAKGEIVNPEYLPVLFMAEPDDDWQDEDVWRKVNPGLPFGFPSLSGLRALAKEAEGNPSELASFRQFNLNIWQANSRDPLFDLPTYDARKLDDDATDLEQLPAYIGVDLSQTGDLTAVAIAFRHPDGQITLRNTCFVPAADLEGRAHRDRAPYQQWADRDLIQLCPGGVIDQRQVEDHIRELCATYDVQEIAVDPALARVMSQNLSDDGLPVFTHPQSAVIMSEATGNLVRVVNGEMIRHNGDPVLRQHFDNVAVSQNPQSGLIRMHKQRSNGRIDAAIASAMAVSRAVTAHNKKSRYDDPEVFGLTVI</sequence>
<name>A0ABS8CJV7_9RHOB</name>
<dbReference type="Pfam" id="PF03354">
    <property type="entry name" value="TerL_ATPase"/>
    <property type="match status" value="1"/>
</dbReference>
<dbReference type="InterPro" id="IPR046462">
    <property type="entry name" value="TerL_nuclease"/>
</dbReference>
<evidence type="ECO:0000259" key="2">
    <source>
        <dbReference type="Pfam" id="PF20441"/>
    </source>
</evidence>
<keyword evidence="4" id="KW-1185">Reference proteome</keyword>
<evidence type="ECO:0000259" key="1">
    <source>
        <dbReference type="Pfam" id="PF03354"/>
    </source>
</evidence>
<evidence type="ECO:0000313" key="3">
    <source>
        <dbReference type="EMBL" id="MCB5409160.1"/>
    </source>
</evidence>
<dbReference type="Gene3D" id="3.30.420.240">
    <property type="match status" value="1"/>
</dbReference>
<organism evidence="3 4">
    <name type="scientific">Pseudogemmobacter faecipullorum</name>
    <dbReference type="NCBI Taxonomy" id="2755041"/>
    <lineage>
        <taxon>Bacteria</taxon>
        <taxon>Pseudomonadati</taxon>
        <taxon>Pseudomonadota</taxon>
        <taxon>Alphaproteobacteria</taxon>
        <taxon>Rhodobacterales</taxon>
        <taxon>Paracoccaceae</taxon>
        <taxon>Pseudogemmobacter</taxon>
    </lineage>
</organism>
<dbReference type="InterPro" id="IPR005021">
    <property type="entry name" value="Terminase_largesu-like"/>
</dbReference>